<organism evidence="1 2">
    <name type="scientific">Brevibacillus brevis</name>
    <name type="common">Bacillus brevis</name>
    <dbReference type="NCBI Taxonomy" id="1393"/>
    <lineage>
        <taxon>Bacteria</taxon>
        <taxon>Bacillati</taxon>
        <taxon>Bacillota</taxon>
        <taxon>Bacilli</taxon>
        <taxon>Bacillales</taxon>
        <taxon>Paenibacillaceae</taxon>
        <taxon>Brevibacillus</taxon>
    </lineage>
</organism>
<gene>
    <name evidence="1" type="ORF">AB432_013715</name>
</gene>
<dbReference type="Gene3D" id="2.60.40.1120">
    <property type="entry name" value="Carboxypeptidase-like, regulatory domain"/>
    <property type="match status" value="1"/>
</dbReference>
<keyword evidence="1" id="KW-0378">Hydrolase</keyword>
<sequence length="523" mass="58576">MDLIIEVKDAAGAPISEADVSVVVSEDRKTGKTDERGQAVFRPLPDGLFKVEVTHPLYLEEEVEVIPPNGGGSFIWGNPVCTVSPPTTVIVRLSRIRAAPLFPISDKELKQRNAFNPKGIFTWIDHAGNPTGRYLATFNNEEPFIPVKHPLLPTNPTEGWGRFNHGEPVKIEPSRTSDLVWLEWGIGEKSPRFLVAIWVPRWRGVTPSKLDFVIFFPTNTDKPEHYPPLNEYPYKAWKINNTLVQPYPAEAHRFLFRDKWLVYQLLAAKRQAVVVVPIQPSGDWGPLAHAAGLSRLLAEVTHFLHRSGYTSGGNTNHDEDRAPIPPRFRFNRIHQPPPSVQRVVLSGFSSGMKPIANMIPTQIGQKIDDRSFNININGLNGHTLFGADVAPFLNAWKEVWNHDGEADARDALDKYLPEWLRRDSQRMARCYQTAYTGSEGWIDKSPLVKFTSGPPLSPKNGLIATERHSDDRCSLVYFGHGYLKHTTGSPTIAPAFWNAKDIHQSVPMVTFGHAAMLSGLSKF</sequence>
<evidence type="ECO:0000313" key="2">
    <source>
        <dbReference type="Proteomes" id="UP000036061"/>
    </source>
</evidence>
<dbReference type="EMBL" id="CP030117">
    <property type="protein sequence ID" value="AWX56038.1"/>
    <property type="molecule type" value="Genomic_DNA"/>
</dbReference>
<dbReference type="GO" id="GO:0004180">
    <property type="term" value="F:carboxypeptidase activity"/>
    <property type="evidence" value="ECO:0007669"/>
    <property type="project" value="UniProtKB-KW"/>
</dbReference>
<dbReference type="Proteomes" id="UP000036061">
    <property type="component" value="Chromosome"/>
</dbReference>
<name>A0A2Z4MHT9_BREBE</name>
<accession>A0A2Z4MHT9</accession>
<keyword evidence="1" id="KW-0121">Carboxypeptidase</keyword>
<proteinExistence type="predicted"/>
<dbReference type="InterPro" id="IPR008969">
    <property type="entry name" value="CarboxyPept-like_regulatory"/>
</dbReference>
<reference evidence="1 2" key="1">
    <citation type="journal article" date="2015" name="Genome Announc.">
        <title>Draft Genome Sequence of Brevibacillus brevis DZQ7, a Plant Growth-Promoting Rhizobacterium with Broad-Spectrum Antimicrobial Activity.</title>
        <authorList>
            <person name="Hou Q."/>
            <person name="Wang C."/>
            <person name="Hou X."/>
            <person name="Xia Z."/>
            <person name="Ye J."/>
            <person name="Liu K."/>
            <person name="Liu H."/>
            <person name="Wang J."/>
            <person name="Guo H."/>
            <person name="Yu X."/>
            <person name="Yang Y."/>
            <person name="Du B."/>
            <person name="Ding Y."/>
        </authorList>
    </citation>
    <scope>NUCLEOTIDE SEQUENCE [LARGE SCALE GENOMIC DNA]</scope>
    <source>
        <strain evidence="1 2">DZQ7</strain>
    </source>
</reference>
<dbReference type="AlphaFoldDB" id="A0A2Z4MHT9"/>
<dbReference type="RefSeq" id="WP_048032748.1">
    <property type="nucleotide sequence ID" value="NZ_CP030117.1"/>
</dbReference>
<evidence type="ECO:0000313" key="1">
    <source>
        <dbReference type="EMBL" id="AWX56038.1"/>
    </source>
</evidence>
<protein>
    <submittedName>
        <fullName evidence="1">Carboxypeptidase regulatory-like domain-containing protein</fullName>
    </submittedName>
</protein>
<dbReference type="SUPFAM" id="SSF49464">
    <property type="entry name" value="Carboxypeptidase regulatory domain-like"/>
    <property type="match status" value="1"/>
</dbReference>
<keyword evidence="1" id="KW-0645">Protease</keyword>